<gene>
    <name evidence="2" type="ORF">GCM10025760_20300</name>
</gene>
<evidence type="ECO:0000256" key="1">
    <source>
        <dbReference type="SAM" id="MobiDB-lite"/>
    </source>
</evidence>
<accession>A0ABP9MAS3</accession>
<proteinExistence type="predicted"/>
<dbReference type="EMBL" id="BAABKZ010000002">
    <property type="protein sequence ID" value="GAA5092104.1"/>
    <property type="molecule type" value="Genomic_DNA"/>
</dbReference>
<keyword evidence="3" id="KW-1185">Reference proteome</keyword>
<sequence length="60" mass="6780">MTEEEMTRTTISSAVGWIELHRPRKLNALSAAFAGACDAAERKDRMTPSAQTPRRRFSDR</sequence>
<organism evidence="2 3">
    <name type="scientific">Microbacterium yannicii</name>
    <dbReference type="NCBI Taxonomy" id="671622"/>
    <lineage>
        <taxon>Bacteria</taxon>
        <taxon>Bacillati</taxon>
        <taxon>Actinomycetota</taxon>
        <taxon>Actinomycetes</taxon>
        <taxon>Micrococcales</taxon>
        <taxon>Microbacteriaceae</taxon>
        <taxon>Microbacterium</taxon>
    </lineage>
</organism>
<name>A0ABP9MAS3_9MICO</name>
<feature type="region of interest" description="Disordered" evidence="1">
    <location>
        <begin position="40"/>
        <end position="60"/>
    </location>
</feature>
<dbReference type="Proteomes" id="UP001501407">
    <property type="component" value="Unassembled WGS sequence"/>
</dbReference>
<comment type="caution">
    <text evidence="2">The sequence shown here is derived from an EMBL/GenBank/DDBJ whole genome shotgun (WGS) entry which is preliminary data.</text>
</comment>
<protein>
    <recommendedName>
        <fullName evidence="4">Enoyl-CoA hydratase/isomerase family protein</fullName>
    </recommendedName>
</protein>
<evidence type="ECO:0008006" key="4">
    <source>
        <dbReference type="Google" id="ProtNLM"/>
    </source>
</evidence>
<reference evidence="3" key="1">
    <citation type="journal article" date="2019" name="Int. J. Syst. Evol. Microbiol.">
        <title>The Global Catalogue of Microorganisms (GCM) 10K type strain sequencing project: providing services to taxonomists for standard genome sequencing and annotation.</title>
        <authorList>
            <consortium name="The Broad Institute Genomics Platform"/>
            <consortium name="The Broad Institute Genome Sequencing Center for Infectious Disease"/>
            <person name="Wu L."/>
            <person name="Ma J."/>
        </authorList>
    </citation>
    <scope>NUCLEOTIDE SEQUENCE [LARGE SCALE GENOMIC DNA]</scope>
    <source>
        <strain evidence="3">JCM 18959</strain>
    </source>
</reference>
<evidence type="ECO:0000313" key="2">
    <source>
        <dbReference type="EMBL" id="GAA5092104.1"/>
    </source>
</evidence>
<evidence type="ECO:0000313" key="3">
    <source>
        <dbReference type="Proteomes" id="UP001501407"/>
    </source>
</evidence>